<comment type="similarity">
    <text evidence="1 3">Belongs to the DapA family.</text>
</comment>
<organism evidence="6 7">
    <name type="scientific">Sulfobacillus benefaciens</name>
    <dbReference type="NCBI Taxonomy" id="453960"/>
    <lineage>
        <taxon>Bacteria</taxon>
        <taxon>Bacillati</taxon>
        <taxon>Bacillota</taxon>
        <taxon>Clostridia</taxon>
        <taxon>Eubacteriales</taxon>
        <taxon>Clostridiales Family XVII. Incertae Sedis</taxon>
        <taxon>Sulfobacillus</taxon>
    </lineage>
</organism>
<dbReference type="PANTHER" id="PTHR12128:SF66">
    <property type="entry name" value="4-HYDROXY-2-OXOGLUTARATE ALDOLASE, MITOCHONDRIAL"/>
    <property type="match status" value="1"/>
</dbReference>
<evidence type="ECO:0000256" key="1">
    <source>
        <dbReference type="ARBA" id="ARBA00007592"/>
    </source>
</evidence>
<dbReference type="Pfam" id="PF00701">
    <property type="entry name" value="DHDPS"/>
    <property type="match status" value="1"/>
</dbReference>
<accession>A0A2T2X9A3</accession>
<evidence type="ECO:0000256" key="5">
    <source>
        <dbReference type="PIRSR" id="PIRSR001365-2"/>
    </source>
</evidence>
<dbReference type="AlphaFoldDB" id="A0A2T2X9A3"/>
<dbReference type="SMART" id="SM01130">
    <property type="entry name" value="DHDPS"/>
    <property type="match status" value="1"/>
</dbReference>
<feature type="active site" description="Proton donor/acceptor" evidence="4">
    <location>
        <position position="133"/>
    </location>
</feature>
<evidence type="ECO:0000256" key="4">
    <source>
        <dbReference type="PIRSR" id="PIRSR001365-1"/>
    </source>
</evidence>
<name>A0A2T2X9A3_9FIRM</name>
<feature type="active site" description="Schiff-base intermediate with substrate" evidence="4">
    <location>
        <position position="161"/>
    </location>
</feature>
<comment type="caution">
    <text evidence="6">The sequence shown here is derived from an EMBL/GenBank/DDBJ whole genome shotgun (WGS) entry which is preliminary data.</text>
</comment>
<dbReference type="EMBL" id="PXYW01000069">
    <property type="protein sequence ID" value="PSR31070.1"/>
    <property type="molecule type" value="Genomic_DNA"/>
</dbReference>
<dbReference type="InterPro" id="IPR013785">
    <property type="entry name" value="Aldolase_TIM"/>
</dbReference>
<dbReference type="PANTHER" id="PTHR12128">
    <property type="entry name" value="DIHYDRODIPICOLINATE SYNTHASE"/>
    <property type="match status" value="1"/>
</dbReference>
<dbReference type="CDD" id="cd00408">
    <property type="entry name" value="DHDPS-like"/>
    <property type="match status" value="1"/>
</dbReference>
<evidence type="ECO:0000256" key="3">
    <source>
        <dbReference type="PIRNR" id="PIRNR001365"/>
    </source>
</evidence>
<evidence type="ECO:0000313" key="7">
    <source>
        <dbReference type="Proteomes" id="UP000242972"/>
    </source>
</evidence>
<evidence type="ECO:0000313" key="6">
    <source>
        <dbReference type="EMBL" id="PSR31070.1"/>
    </source>
</evidence>
<dbReference type="PIRSF" id="PIRSF001365">
    <property type="entry name" value="DHDPS"/>
    <property type="match status" value="1"/>
</dbReference>
<protein>
    <recommendedName>
        <fullName evidence="8">Dihydrodipicolinate synthase family protein</fullName>
    </recommendedName>
</protein>
<dbReference type="Proteomes" id="UP000242972">
    <property type="component" value="Unassembled WGS sequence"/>
</dbReference>
<reference evidence="6 7" key="1">
    <citation type="journal article" date="2014" name="BMC Genomics">
        <title>Comparison of environmental and isolate Sulfobacillus genomes reveals diverse carbon, sulfur, nitrogen, and hydrogen metabolisms.</title>
        <authorList>
            <person name="Justice N.B."/>
            <person name="Norman A."/>
            <person name="Brown C.T."/>
            <person name="Singh A."/>
            <person name="Thomas B.C."/>
            <person name="Banfield J.F."/>
        </authorList>
    </citation>
    <scope>NUCLEOTIDE SEQUENCE [LARGE SCALE GENOMIC DNA]</scope>
    <source>
        <strain evidence="6">AMDSBA4</strain>
    </source>
</reference>
<feature type="binding site" evidence="5">
    <location>
        <position position="204"/>
    </location>
    <ligand>
        <name>pyruvate</name>
        <dbReference type="ChEBI" id="CHEBI:15361"/>
    </ligand>
</feature>
<evidence type="ECO:0008006" key="8">
    <source>
        <dbReference type="Google" id="ProtNLM"/>
    </source>
</evidence>
<dbReference type="InterPro" id="IPR002220">
    <property type="entry name" value="DapA-like"/>
</dbReference>
<sequence>MKMITGLWTALPPLDRTQDQELGGALEYLLAHGVDGFFALGTTGRGADLTLIERQRFLERLIGLVGMPQKIVIAISANPPGDVRALMEHAFSLGVEGVAMTPPFYGAFDQNELIEWVHGVFDGIRKERSVYLYNMPAVGHTVWELDMVSLVDEMIGIDGIKDSSGDIGQVLQYLAWASGHNASVLVGNERLTTYHYLAGGHGVVSGLSAMYPRMMADLIGYCTRREWDQACSAQEQVNRQLENLVGRSLRAGAAALVQGMRVQGILRSH</sequence>
<dbReference type="Gene3D" id="3.20.20.70">
    <property type="entry name" value="Aldolase class I"/>
    <property type="match status" value="1"/>
</dbReference>
<keyword evidence="2 3" id="KW-0456">Lyase</keyword>
<gene>
    <name evidence="6" type="ORF">C7B46_17265</name>
</gene>
<proteinExistence type="inferred from homology"/>
<evidence type="ECO:0000256" key="2">
    <source>
        <dbReference type="ARBA" id="ARBA00023239"/>
    </source>
</evidence>
<feature type="binding site" evidence="5">
    <location>
        <position position="43"/>
    </location>
    <ligand>
        <name>pyruvate</name>
        <dbReference type="ChEBI" id="CHEBI:15361"/>
    </ligand>
</feature>
<dbReference type="GO" id="GO:0008840">
    <property type="term" value="F:4-hydroxy-tetrahydrodipicolinate synthase activity"/>
    <property type="evidence" value="ECO:0007669"/>
    <property type="project" value="TreeGrafter"/>
</dbReference>
<dbReference type="SUPFAM" id="SSF51569">
    <property type="entry name" value="Aldolase"/>
    <property type="match status" value="1"/>
</dbReference>